<keyword evidence="1" id="KW-0449">Lipoprotein</keyword>
<accession>A0ABZ0IKG7</accession>
<organism evidence="1 2">
    <name type="scientific">Imperialibacter roseus</name>
    <dbReference type="NCBI Taxonomy" id="1324217"/>
    <lineage>
        <taxon>Bacteria</taxon>
        <taxon>Pseudomonadati</taxon>
        <taxon>Bacteroidota</taxon>
        <taxon>Cytophagia</taxon>
        <taxon>Cytophagales</taxon>
        <taxon>Flammeovirgaceae</taxon>
        <taxon>Imperialibacter</taxon>
    </lineage>
</organism>
<name>A0ABZ0IKG7_9BACT</name>
<gene>
    <name evidence="1" type="ORF">RT717_20760</name>
</gene>
<dbReference type="PROSITE" id="PS51257">
    <property type="entry name" value="PROKAR_LIPOPROTEIN"/>
    <property type="match status" value="1"/>
</dbReference>
<dbReference type="InterPro" id="IPR041662">
    <property type="entry name" value="SusD-like_2"/>
</dbReference>
<dbReference type="InterPro" id="IPR011990">
    <property type="entry name" value="TPR-like_helical_dom_sf"/>
</dbReference>
<evidence type="ECO:0000313" key="2">
    <source>
        <dbReference type="Proteomes" id="UP001302349"/>
    </source>
</evidence>
<dbReference type="Proteomes" id="UP001302349">
    <property type="component" value="Chromosome"/>
</dbReference>
<dbReference type="RefSeq" id="WP_317488270.1">
    <property type="nucleotide sequence ID" value="NZ_CP136051.1"/>
</dbReference>
<dbReference type="SUPFAM" id="SSF48452">
    <property type="entry name" value="TPR-like"/>
    <property type="match status" value="1"/>
</dbReference>
<reference evidence="1 2" key="1">
    <citation type="journal article" date="2023" name="Microbiol. Resour. Announc.">
        <title>Complete Genome Sequence of Imperialibacter roseus strain P4T.</title>
        <authorList>
            <person name="Tizabi D.R."/>
            <person name="Bachvaroff T."/>
            <person name="Hill R.T."/>
        </authorList>
    </citation>
    <scope>NUCLEOTIDE SEQUENCE [LARGE SCALE GENOMIC DNA]</scope>
    <source>
        <strain evidence="1 2">P4T</strain>
    </source>
</reference>
<sequence length="518" mass="56903">MKIKSNSIKSIALLTGLFVATSCDKDFQEVNTNPNDPESVPTALLLPTIIRNPVNEVAGLAWGYGNVVMQYSAKIQFTSEDRYLWGPEGDPYNSFYNAMRDVNNIIILSEEAGQPQYIGIAKIMRSWMYSFMTDAYGDIPYSEATSAKEGTNLPAFDTQESVYQGVLAELAEANTILASATGSVSGDILFGGDLMKWRKFANSLRLRIYMRLSDRNDPSSGMQAILSNPDANPILESNDDNVALEYLSDAPNQQPQYTNRSGSFDEYRLSVNMETILKDLNDPRLFVYAQPTNDSGAGVVGSHADYAGVPNGLADAQALAYSPSGDPEKVGSNFISRIGLMFACRACNPDRASPTAAEAMLMSYAELQFILAEARERGFISTGTAETYYLNGINSSFDYYLERLAVGSYPEIIEVATPDASYFAQEDVAYTGTTDEKLRKIGTQKWVALFFNGMEAWFDWRRTGIPAITPGPGAVIPTVPVRFMYPGDAQALNADNYKAAVARQGVDAITTRVWWDVN</sequence>
<dbReference type="Gene3D" id="1.25.40.390">
    <property type="match status" value="1"/>
</dbReference>
<evidence type="ECO:0000313" key="1">
    <source>
        <dbReference type="EMBL" id="WOK05509.1"/>
    </source>
</evidence>
<dbReference type="EMBL" id="CP136051">
    <property type="protein sequence ID" value="WOK05509.1"/>
    <property type="molecule type" value="Genomic_DNA"/>
</dbReference>
<proteinExistence type="predicted"/>
<dbReference type="Pfam" id="PF12771">
    <property type="entry name" value="SusD-like_2"/>
    <property type="match status" value="1"/>
</dbReference>
<protein>
    <submittedName>
        <fullName evidence="1">SusD/RagB family nutrient-binding outer membrane lipoprotein</fullName>
    </submittedName>
</protein>
<keyword evidence="2" id="KW-1185">Reference proteome</keyword>